<feature type="transmembrane region" description="Helical" evidence="7">
    <location>
        <begin position="306"/>
        <end position="326"/>
    </location>
</feature>
<evidence type="ECO:0000313" key="9">
    <source>
        <dbReference type="Proteomes" id="UP000005446"/>
    </source>
</evidence>
<dbReference type="PANTHER" id="PTHR48020">
    <property type="entry name" value="PROTON MYO-INOSITOL COTRANSPORTER"/>
    <property type="match status" value="1"/>
</dbReference>
<dbReference type="InterPro" id="IPR050814">
    <property type="entry name" value="Myo-inositol_Transporter"/>
</dbReference>
<dbReference type="GO" id="GO:0016020">
    <property type="term" value="C:membrane"/>
    <property type="evidence" value="ECO:0007669"/>
    <property type="project" value="UniProtKB-SubCell"/>
</dbReference>
<sequence length="475" mass="52652">MNGANIGIRAEFGLHDQVENGVPRVTKDLWIFGLMNAIPFIAGGATVGQCFSTSVAQIIGCRVVTGLTLAAKASSAPLLAAEVAPNHLRVLLFLVYFMPGEFPGSSLTIGPNLKRITKISHEARKRKQKKEEKRRKKHPSEPPQETTQPKKEETREEALTEKLRKEKQNEDPERGEQFVEKPAIYAISETHWIHRVLQTFRDSRSRRALVCASTAMISQQLCGINTIAFLSATLLSSTTNTSPYAGAWVGFGIGACNFVFGLPAFYLLDKVGRATMLLCGFIPIPTAGTSPFAISAEVFPLVVREVGHSFAVSVNFIGLGIMLLVFPSLSDAMGGYRGSLSLFAALNLVALVLCYLFVPETKGRTLEELRTIFDISTRKHVRYRLTVVTPWLFNRLLTILHIKKSTKRSALGSRLYKPKREGWIKTLLRKMVDMPLKQKPVAAGEGEVVVEGVDGEQDVEGRYLIKFHDWARQQV</sequence>
<evidence type="ECO:0000256" key="3">
    <source>
        <dbReference type="ARBA" id="ARBA00022692"/>
    </source>
</evidence>
<feature type="compositionally biased region" description="Basic and acidic residues" evidence="6">
    <location>
        <begin position="148"/>
        <end position="175"/>
    </location>
</feature>
<dbReference type="Gene3D" id="1.20.1250.20">
    <property type="entry name" value="MFS general substrate transporter like domains"/>
    <property type="match status" value="2"/>
</dbReference>
<feature type="compositionally biased region" description="Basic residues" evidence="6">
    <location>
        <begin position="118"/>
        <end position="138"/>
    </location>
</feature>
<feature type="transmembrane region" description="Helical" evidence="7">
    <location>
        <begin position="338"/>
        <end position="358"/>
    </location>
</feature>
<feature type="transmembrane region" description="Helical" evidence="7">
    <location>
        <begin position="275"/>
        <end position="294"/>
    </location>
</feature>
<evidence type="ECO:0000256" key="6">
    <source>
        <dbReference type="SAM" id="MobiDB-lite"/>
    </source>
</evidence>
<feature type="transmembrane region" description="Helical" evidence="7">
    <location>
        <begin position="208"/>
        <end position="235"/>
    </location>
</feature>
<keyword evidence="2" id="KW-0813">Transport</keyword>
<evidence type="ECO:0000256" key="4">
    <source>
        <dbReference type="ARBA" id="ARBA00022989"/>
    </source>
</evidence>
<dbReference type="EMBL" id="AGUE01000211">
    <property type="protein sequence ID" value="EHK97039.1"/>
    <property type="molecule type" value="Genomic_DNA"/>
</dbReference>
<evidence type="ECO:0000256" key="1">
    <source>
        <dbReference type="ARBA" id="ARBA00004370"/>
    </source>
</evidence>
<comment type="caution">
    <text evidence="8">The sequence shown here is derived from an EMBL/GenBank/DDBJ whole genome shotgun (WGS) entry which is preliminary data.</text>
</comment>
<evidence type="ECO:0000256" key="2">
    <source>
        <dbReference type="ARBA" id="ARBA00022448"/>
    </source>
</evidence>
<organism evidence="8 9">
    <name type="scientific">Glarea lozoyensis (strain ATCC 74030 / MF5533)</name>
    <dbReference type="NCBI Taxonomy" id="1104152"/>
    <lineage>
        <taxon>Eukaryota</taxon>
        <taxon>Fungi</taxon>
        <taxon>Dikarya</taxon>
        <taxon>Ascomycota</taxon>
        <taxon>Pezizomycotina</taxon>
        <taxon>Leotiomycetes</taxon>
        <taxon>Helotiales</taxon>
        <taxon>Helotiaceae</taxon>
        <taxon>Glarea</taxon>
    </lineage>
</organism>
<dbReference type="InParanoid" id="H0EWK9"/>
<proteinExistence type="predicted"/>
<dbReference type="HOGENOM" id="CLU_574977_0_0_1"/>
<evidence type="ECO:0000313" key="8">
    <source>
        <dbReference type="EMBL" id="EHK97039.1"/>
    </source>
</evidence>
<dbReference type="SUPFAM" id="SSF103473">
    <property type="entry name" value="MFS general substrate transporter"/>
    <property type="match status" value="1"/>
</dbReference>
<accession>H0EWK9</accession>
<reference evidence="8 9" key="1">
    <citation type="journal article" date="2012" name="Eukaryot. Cell">
        <title>Genome sequence of the fungus Glarea lozoyensis: the first genome sequence of a species from the Helotiaceae family.</title>
        <authorList>
            <person name="Youssar L."/>
            <person name="Gruening B.A."/>
            <person name="Erxleben A."/>
            <person name="Guenther S."/>
            <person name="Huettel W."/>
        </authorList>
    </citation>
    <scope>NUCLEOTIDE SEQUENCE [LARGE SCALE GENOMIC DNA]</scope>
    <source>
        <strain evidence="9">ATCC 74030 / MF5533</strain>
    </source>
</reference>
<feature type="transmembrane region" description="Helical" evidence="7">
    <location>
        <begin position="247"/>
        <end position="268"/>
    </location>
</feature>
<evidence type="ECO:0000256" key="5">
    <source>
        <dbReference type="ARBA" id="ARBA00023136"/>
    </source>
</evidence>
<dbReference type="GO" id="GO:0022857">
    <property type="term" value="F:transmembrane transporter activity"/>
    <property type="evidence" value="ECO:0007669"/>
    <property type="project" value="InterPro"/>
</dbReference>
<keyword evidence="4 7" id="KW-1133">Transmembrane helix</keyword>
<dbReference type="PANTHER" id="PTHR48020:SF40">
    <property type="entry name" value="MAJOR FACILITATOR SUPERFAMILY (MFS) PROFILE DOMAIN-CONTAINING PROTEIN"/>
    <property type="match status" value="1"/>
</dbReference>
<dbReference type="InterPro" id="IPR036259">
    <property type="entry name" value="MFS_trans_sf"/>
</dbReference>
<protein>
    <submittedName>
        <fullName evidence="8">Putative Myo-inositol transporter 2</fullName>
    </submittedName>
</protein>
<feature type="region of interest" description="Disordered" evidence="6">
    <location>
        <begin position="118"/>
        <end position="175"/>
    </location>
</feature>
<dbReference type="Proteomes" id="UP000005446">
    <property type="component" value="Unassembled WGS sequence"/>
</dbReference>
<dbReference type="InterPro" id="IPR005828">
    <property type="entry name" value="MFS_sugar_transport-like"/>
</dbReference>
<dbReference type="Pfam" id="PF00083">
    <property type="entry name" value="Sugar_tr"/>
    <property type="match status" value="3"/>
</dbReference>
<dbReference type="OrthoDB" id="6339427at2759"/>
<name>H0EWK9_GLAL7</name>
<dbReference type="AlphaFoldDB" id="H0EWK9"/>
<comment type="subcellular location">
    <subcellularLocation>
        <location evidence="1">Membrane</location>
    </subcellularLocation>
</comment>
<keyword evidence="5 7" id="KW-0472">Membrane</keyword>
<keyword evidence="3 7" id="KW-0812">Transmembrane</keyword>
<evidence type="ECO:0000256" key="7">
    <source>
        <dbReference type="SAM" id="Phobius"/>
    </source>
</evidence>
<gene>
    <name evidence="8" type="ORF">M7I_7177</name>
</gene>
<keyword evidence="9" id="KW-1185">Reference proteome</keyword>